<dbReference type="AlphaFoldDB" id="A0A9D2VX58"/>
<sequence length="70" mass="8000">MYKVIKGFHDLQDSVSTKSGTIYHEYKVGDVFPREGKKVDENRLKELAGKDNKRGVPLIKEVKEEPPAKK</sequence>
<dbReference type="RefSeq" id="WP_277271748.1">
    <property type="nucleotide sequence ID" value="NZ_DYXE01000035.1"/>
</dbReference>
<gene>
    <name evidence="1" type="ORF">K8V39_03615</name>
</gene>
<evidence type="ECO:0000313" key="2">
    <source>
        <dbReference type="Proteomes" id="UP000813420"/>
    </source>
</evidence>
<protein>
    <submittedName>
        <fullName evidence="1">Uncharacterized protein</fullName>
    </submittedName>
</protein>
<organism evidence="1 2">
    <name type="scientific">Merdimonas faecis</name>
    <dbReference type="NCBI Taxonomy" id="1653435"/>
    <lineage>
        <taxon>Bacteria</taxon>
        <taxon>Bacillati</taxon>
        <taxon>Bacillota</taxon>
        <taxon>Clostridia</taxon>
        <taxon>Lachnospirales</taxon>
        <taxon>Lachnospiraceae</taxon>
        <taxon>Merdimonas</taxon>
    </lineage>
</organism>
<proteinExistence type="predicted"/>
<reference evidence="1" key="2">
    <citation type="submission" date="2021-09" db="EMBL/GenBank/DDBJ databases">
        <authorList>
            <person name="Gilroy R."/>
        </authorList>
    </citation>
    <scope>NUCLEOTIDE SEQUENCE</scope>
    <source>
        <strain evidence="1">USAMLcec4-12693</strain>
    </source>
</reference>
<accession>A0A9D2VX58</accession>
<comment type="caution">
    <text evidence="1">The sequence shown here is derived from an EMBL/GenBank/DDBJ whole genome shotgun (WGS) entry which is preliminary data.</text>
</comment>
<name>A0A9D2VX58_9FIRM</name>
<dbReference type="EMBL" id="DYXE01000035">
    <property type="protein sequence ID" value="HJH49331.1"/>
    <property type="molecule type" value="Genomic_DNA"/>
</dbReference>
<evidence type="ECO:0000313" key="1">
    <source>
        <dbReference type="EMBL" id="HJH49331.1"/>
    </source>
</evidence>
<dbReference type="Proteomes" id="UP000813420">
    <property type="component" value="Unassembled WGS sequence"/>
</dbReference>
<reference evidence="1" key="1">
    <citation type="journal article" date="2021" name="PeerJ">
        <title>Extensive microbial diversity within the chicken gut microbiome revealed by metagenomics and culture.</title>
        <authorList>
            <person name="Gilroy R."/>
            <person name="Ravi A."/>
            <person name="Getino M."/>
            <person name="Pursley I."/>
            <person name="Horton D.L."/>
            <person name="Alikhan N.F."/>
            <person name="Baker D."/>
            <person name="Gharbi K."/>
            <person name="Hall N."/>
            <person name="Watson M."/>
            <person name="Adriaenssens E.M."/>
            <person name="Foster-Nyarko E."/>
            <person name="Jarju S."/>
            <person name="Secka A."/>
            <person name="Antonio M."/>
            <person name="Oren A."/>
            <person name="Chaudhuri R.R."/>
            <person name="La Ragione R."/>
            <person name="Hildebrand F."/>
            <person name="Pallen M.J."/>
        </authorList>
    </citation>
    <scope>NUCLEOTIDE SEQUENCE</scope>
    <source>
        <strain evidence="1">USAMLcec4-12693</strain>
    </source>
</reference>